<keyword evidence="3" id="KW-1185">Reference proteome</keyword>
<dbReference type="OrthoDB" id="9794863at2"/>
<dbReference type="RefSeq" id="WP_003469825.1">
    <property type="nucleotide sequence ID" value="NZ_APML01000040.1"/>
</dbReference>
<dbReference type="STRING" id="1308866.J416_10281"/>
<dbReference type="EMBL" id="APML01000040">
    <property type="protein sequence ID" value="ENH96548.1"/>
    <property type="molecule type" value="Genomic_DNA"/>
</dbReference>
<evidence type="ECO:0000313" key="2">
    <source>
        <dbReference type="EMBL" id="ENH96548.1"/>
    </source>
</evidence>
<dbReference type="eggNOG" id="COG1358">
    <property type="taxonomic scope" value="Bacteria"/>
</dbReference>
<proteinExistence type="predicted"/>
<dbReference type="Gene3D" id="3.30.1330.30">
    <property type="match status" value="1"/>
</dbReference>
<dbReference type="Pfam" id="PF01248">
    <property type="entry name" value="Ribosomal_L7Ae"/>
    <property type="match status" value="1"/>
</dbReference>
<comment type="caution">
    <text evidence="2">The sequence shown here is derived from an EMBL/GenBank/DDBJ whole genome shotgun (WGS) entry which is preliminary data.</text>
</comment>
<dbReference type="PATRIC" id="fig|1308866.3.peg.2085"/>
<protein>
    <recommendedName>
        <fullName evidence="1">Ribosomal protein eL8/eL30/eS12/Gadd45 domain-containing protein</fullName>
    </recommendedName>
</protein>
<gene>
    <name evidence="2" type="ORF">J416_10281</name>
</gene>
<accession>N4W8F4</accession>
<evidence type="ECO:0000313" key="3">
    <source>
        <dbReference type="Proteomes" id="UP000012283"/>
    </source>
</evidence>
<sequence length="106" mass="11967">MGNEQRHLQLIGIANRAGKCTFGEEQIVKQIQANRSKLILIAEDIGKQTRKKLIDKSVSYHIPYRVIEDRNTLSHAVGKQGRVAISIDDEGFRDKLISLLDNNIRG</sequence>
<dbReference type="Proteomes" id="UP000012283">
    <property type="component" value="Unassembled WGS sequence"/>
</dbReference>
<dbReference type="InterPro" id="IPR029064">
    <property type="entry name" value="Ribosomal_eL30-like_sf"/>
</dbReference>
<dbReference type="InterPro" id="IPR004038">
    <property type="entry name" value="Ribosomal_eL8/eL30/eS12/Gad45"/>
</dbReference>
<dbReference type="AlphaFoldDB" id="N4W8F4"/>
<feature type="domain" description="Ribosomal protein eL8/eL30/eS12/Gadd45" evidence="1">
    <location>
        <begin position="9"/>
        <end position="96"/>
    </location>
</feature>
<evidence type="ECO:0000259" key="1">
    <source>
        <dbReference type="Pfam" id="PF01248"/>
    </source>
</evidence>
<name>N4W8F4_9BACI</name>
<reference evidence="2 3" key="1">
    <citation type="submission" date="2013-03" db="EMBL/GenBank/DDBJ databases">
        <title>Draft genome sequence of Gracibacillus halophilus YIM-C55.5, a moderately halophilic and thermophilic organism from the Xiaochaidamu salt lake.</title>
        <authorList>
            <person name="Sugumar T."/>
            <person name="Polireddy D.R."/>
            <person name="Antony A."/>
            <person name="Madhava Y.R."/>
            <person name="Sivakumar N."/>
        </authorList>
    </citation>
    <scope>NUCLEOTIDE SEQUENCE [LARGE SCALE GENOMIC DNA]</scope>
    <source>
        <strain evidence="2 3">YIM-C55.5</strain>
    </source>
</reference>
<dbReference type="SUPFAM" id="SSF55315">
    <property type="entry name" value="L30e-like"/>
    <property type="match status" value="1"/>
</dbReference>
<organism evidence="2 3">
    <name type="scientific">Gracilibacillus halophilus YIM-C55.5</name>
    <dbReference type="NCBI Taxonomy" id="1308866"/>
    <lineage>
        <taxon>Bacteria</taxon>
        <taxon>Bacillati</taxon>
        <taxon>Bacillota</taxon>
        <taxon>Bacilli</taxon>
        <taxon>Bacillales</taxon>
        <taxon>Bacillaceae</taxon>
        <taxon>Gracilibacillus</taxon>
    </lineage>
</organism>